<dbReference type="RefSeq" id="WP_168685291.1">
    <property type="nucleotide sequence ID" value="NZ_JAAXPF010000007.1"/>
</dbReference>
<dbReference type="NCBIfam" id="NF047720">
    <property type="entry name" value="ThrSerExpThrE"/>
    <property type="match status" value="1"/>
</dbReference>
<dbReference type="EMBL" id="JBEPNZ010000001">
    <property type="protein sequence ID" value="MET3944388.1"/>
    <property type="molecule type" value="Genomic_DNA"/>
</dbReference>
<comment type="similarity">
    <text evidence="6">Belongs to the ThrE exporter (TC 2.A.79) family.</text>
</comment>
<dbReference type="InterPro" id="IPR024528">
    <property type="entry name" value="ThrE_2"/>
</dbReference>
<evidence type="ECO:0000313" key="10">
    <source>
        <dbReference type="EMBL" id="MET3944388.1"/>
    </source>
</evidence>
<evidence type="ECO:0000256" key="7">
    <source>
        <dbReference type="SAM" id="Phobius"/>
    </source>
</evidence>
<feature type="domain" description="Threonine/serine exporter-like N-terminal" evidence="8">
    <location>
        <begin position="50"/>
        <end position="295"/>
    </location>
</feature>
<keyword evidence="4 7" id="KW-1133">Transmembrane helix</keyword>
<evidence type="ECO:0000313" key="11">
    <source>
        <dbReference type="EMBL" id="NKY69205.1"/>
    </source>
</evidence>
<feature type="domain" description="Threonine/Serine exporter ThrE" evidence="9">
    <location>
        <begin position="327"/>
        <end position="448"/>
    </location>
</feature>
<feature type="transmembrane region" description="Helical" evidence="7">
    <location>
        <begin position="424"/>
        <end position="446"/>
    </location>
</feature>
<name>A0A7X6LS20_9CORY</name>
<dbReference type="GO" id="GO:0022857">
    <property type="term" value="F:transmembrane transporter activity"/>
    <property type="evidence" value="ECO:0007669"/>
    <property type="project" value="InterPro"/>
</dbReference>
<dbReference type="Proteomes" id="UP000554284">
    <property type="component" value="Unassembled WGS sequence"/>
</dbReference>
<feature type="transmembrane region" description="Helical" evidence="7">
    <location>
        <begin position="366"/>
        <end position="386"/>
    </location>
</feature>
<comment type="caution">
    <text evidence="11">The sequence shown here is derived from an EMBL/GenBank/DDBJ whole genome shotgun (WGS) entry which is preliminary data.</text>
</comment>
<feature type="transmembrane region" description="Helical" evidence="7">
    <location>
        <begin position="209"/>
        <end position="230"/>
    </location>
</feature>
<comment type="subcellular location">
    <subcellularLocation>
        <location evidence="1">Cell membrane</location>
        <topology evidence="1">Multi-pass membrane protein</topology>
    </subcellularLocation>
</comment>
<organism evidence="11 12">
    <name type="scientific">Corynebacterium mucifaciens</name>
    <dbReference type="NCBI Taxonomy" id="57171"/>
    <lineage>
        <taxon>Bacteria</taxon>
        <taxon>Bacillati</taxon>
        <taxon>Actinomycetota</taxon>
        <taxon>Actinomycetes</taxon>
        <taxon>Mycobacteriales</taxon>
        <taxon>Corynebacteriaceae</taxon>
        <taxon>Corynebacterium</taxon>
    </lineage>
</organism>
<evidence type="ECO:0000259" key="8">
    <source>
        <dbReference type="Pfam" id="PF06738"/>
    </source>
</evidence>
<dbReference type="Pfam" id="PF12821">
    <property type="entry name" value="ThrE_2"/>
    <property type="match status" value="1"/>
</dbReference>
<sequence>MAEGNSLWERISGSRQRVATIDEARTSPPPSVLAPINLTDPAEVAAVMNIAARIGEILIANATTSADAAKQIHTVCSSYGLHYVHVSITVNTITLNTIIGVDQRTPVNVFRVVTMISENYHKLQEVDRLIRSIRSGATPPEMAERILNDIDTSPIPHRNARNLAGWTVMGFFVAMLLGGDLLMMTVGGLTAFLIMGFNKLLSRGGLPAFFHNVIGGFLATVPAAIAYDFSASIGRTIVPSQLIATGIIVLLAGLTLVQSLLDGVTGSPLNASARFFSAMLNTGGIVAGVATGVAVSEMVGMPLPPVELLPGSAAYSSATLTIIGGGMAAAAFAVTCFAERPAIILSFVTAAIGSACYYLLLAPLGLGRLSATAACSIVVGLVGGLISRRFLINPVITAVAGVTPFLPGSWIYRGMYALMNEQMILGMANIFTAIGTCMALAAGVIFGEWIARRIRAPQLYVPYQAFKRAGRVTFEQLRRVRRRR</sequence>
<feature type="transmembrane region" description="Helical" evidence="7">
    <location>
        <begin position="342"/>
        <end position="360"/>
    </location>
</feature>
<feature type="transmembrane region" description="Helical" evidence="7">
    <location>
        <begin position="315"/>
        <end position="335"/>
    </location>
</feature>
<feature type="transmembrane region" description="Helical" evidence="7">
    <location>
        <begin position="164"/>
        <end position="197"/>
    </location>
</feature>
<dbReference type="Pfam" id="PF06738">
    <property type="entry name" value="ThrE"/>
    <property type="match status" value="1"/>
</dbReference>
<feature type="transmembrane region" description="Helical" evidence="7">
    <location>
        <begin position="391"/>
        <end position="412"/>
    </location>
</feature>
<dbReference type="PANTHER" id="PTHR34390:SF2">
    <property type="entry name" value="SUCCINATE TRANSPORTER SUBUNIT YJJP-RELATED"/>
    <property type="match status" value="1"/>
</dbReference>
<keyword evidence="5 7" id="KW-0472">Membrane</keyword>
<proteinExistence type="inferred from homology"/>
<evidence type="ECO:0000256" key="4">
    <source>
        <dbReference type="ARBA" id="ARBA00022989"/>
    </source>
</evidence>
<dbReference type="EMBL" id="JAAXPF010000007">
    <property type="protein sequence ID" value="NKY69205.1"/>
    <property type="molecule type" value="Genomic_DNA"/>
</dbReference>
<evidence type="ECO:0000256" key="5">
    <source>
        <dbReference type="ARBA" id="ARBA00023136"/>
    </source>
</evidence>
<evidence type="ECO:0000256" key="3">
    <source>
        <dbReference type="ARBA" id="ARBA00022692"/>
    </source>
</evidence>
<dbReference type="PANTHER" id="PTHR34390">
    <property type="entry name" value="UPF0442 PROTEIN YJJB-RELATED"/>
    <property type="match status" value="1"/>
</dbReference>
<dbReference type="InterPro" id="IPR050539">
    <property type="entry name" value="ThrE_Dicarb/AminoAcid_Exp"/>
</dbReference>
<feature type="transmembrane region" description="Helical" evidence="7">
    <location>
        <begin position="273"/>
        <end position="295"/>
    </location>
</feature>
<keyword evidence="13" id="KW-1185">Reference proteome</keyword>
<keyword evidence="2" id="KW-1003">Cell membrane</keyword>
<gene>
    <name evidence="11" type="ORF">HF989_07435</name>
    <name evidence="10" type="ORF">JOF50_001187</name>
</gene>
<dbReference type="GO" id="GO:0015744">
    <property type="term" value="P:succinate transport"/>
    <property type="evidence" value="ECO:0007669"/>
    <property type="project" value="TreeGrafter"/>
</dbReference>
<dbReference type="AlphaFoldDB" id="A0A7X6LS20"/>
<protein>
    <submittedName>
        <fullName evidence="11">Threonine/serine exporter family protein</fullName>
    </submittedName>
    <submittedName>
        <fullName evidence="10">Uncharacterized membrane protein YjjP (DUF1212 family)</fullName>
    </submittedName>
</protein>
<evidence type="ECO:0000256" key="2">
    <source>
        <dbReference type="ARBA" id="ARBA00022475"/>
    </source>
</evidence>
<feature type="transmembrane region" description="Helical" evidence="7">
    <location>
        <begin position="242"/>
        <end position="261"/>
    </location>
</feature>
<evidence type="ECO:0000256" key="1">
    <source>
        <dbReference type="ARBA" id="ARBA00004651"/>
    </source>
</evidence>
<evidence type="ECO:0000256" key="6">
    <source>
        <dbReference type="ARBA" id="ARBA00034125"/>
    </source>
</evidence>
<dbReference type="InterPro" id="IPR010619">
    <property type="entry name" value="ThrE-like_N"/>
</dbReference>
<evidence type="ECO:0000313" key="13">
    <source>
        <dbReference type="Proteomes" id="UP001549139"/>
    </source>
</evidence>
<evidence type="ECO:0000259" key="9">
    <source>
        <dbReference type="Pfam" id="PF12821"/>
    </source>
</evidence>
<dbReference type="Proteomes" id="UP001549139">
    <property type="component" value="Unassembled WGS sequence"/>
</dbReference>
<evidence type="ECO:0000313" key="12">
    <source>
        <dbReference type="Proteomes" id="UP000554284"/>
    </source>
</evidence>
<accession>A0A7X6LS20</accession>
<reference evidence="11 12" key="1">
    <citation type="submission" date="2020-04" db="EMBL/GenBank/DDBJ databases">
        <title>MicrobeNet Type strains.</title>
        <authorList>
            <person name="Nicholson A.C."/>
        </authorList>
    </citation>
    <scope>NUCLEOTIDE SEQUENCE [LARGE SCALE GENOMIC DNA]</scope>
    <source>
        <strain evidence="11 12">ATCC 700355</strain>
    </source>
</reference>
<keyword evidence="3 7" id="KW-0812">Transmembrane</keyword>
<reference evidence="10 13" key="2">
    <citation type="submission" date="2024-06" db="EMBL/GenBank/DDBJ databases">
        <title>Sequencing the genomes of 1000 actinobacteria strains.</title>
        <authorList>
            <person name="Klenk H.-P."/>
        </authorList>
    </citation>
    <scope>NUCLEOTIDE SEQUENCE [LARGE SCALE GENOMIC DNA]</scope>
    <source>
        <strain evidence="10 13">DSM 44265</strain>
    </source>
</reference>
<dbReference type="GO" id="GO:0005886">
    <property type="term" value="C:plasma membrane"/>
    <property type="evidence" value="ECO:0007669"/>
    <property type="project" value="UniProtKB-SubCell"/>
</dbReference>